<dbReference type="EMBL" id="VSTH01000214">
    <property type="protein sequence ID" value="TYO61085.1"/>
    <property type="molecule type" value="Genomic_DNA"/>
</dbReference>
<dbReference type="InterPro" id="IPR019219">
    <property type="entry name" value="DUF2130"/>
</dbReference>
<protein>
    <submittedName>
        <fullName evidence="2">DUF2130 domain-containing protein</fullName>
    </submittedName>
</protein>
<dbReference type="RefSeq" id="WP_148745548.1">
    <property type="nucleotide sequence ID" value="NZ_VSTH01000214.1"/>
</dbReference>
<sequence length="436" mass="49904">MIDRAGINQLKCPKCGELIPVSETIYHQIEEEARQNVNSEFAQQQSLIGEREQKLKERESDLDKTIQDRIRAAQDRLQSEATAKAHQAVSVEIDDLRRQAAEKQLLLQASQQQELELRKQKRSIEEREKTLELELIRKLDEERAKIEVAITRRLDDQHRLRDAEKDKKLQDAIRVNDELRRKLEQGSQQTQGEVLELQLQQLLSNAFPEDQIEPVPKGVSGADLIQRISSRTGNPCGIILWESKRTKSWSDSWLQKLKDDQRVLKAEMAILVSDALPRDCENFKHVSGIWITNSQCALSLAFALRLQLIEVEMTKLAAVGKNEKMEILYRYLSGSEFRQRVEAIVETFIEMQSELQEERRIAERRWAKREKQIQRVIANTSGMYGDLQGLIGTSLQAIPALMASTGEDERINPVTTSSSATLQIAASQRNDDDIPC</sequence>
<evidence type="ECO:0000313" key="3">
    <source>
        <dbReference type="Proteomes" id="UP000324797"/>
    </source>
</evidence>
<reference evidence="2 3" key="1">
    <citation type="submission" date="2019-08" db="EMBL/GenBank/DDBJ databases">
        <title>Bradyrhizobium hipponensis sp. nov., a rhizobium isolated from a Lupinus angustifolius root nodule in Tunisia.</title>
        <authorList>
            <person name="Off K."/>
            <person name="Rejili M."/>
            <person name="Mars M."/>
            <person name="Brachmann A."/>
            <person name="Marin M."/>
        </authorList>
    </citation>
    <scope>NUCLEOTIDE SEQUENCE [LARGE SCALE GENOMIC DNA]</scope>
    <source>
        <strain evidence="3">aSej3</strain>
    </source>
</reference>
<keyword evidence="1" id="KW-0175">Coiled coil</keyword>
<comment type="caution">
    <text evidence="2">The sequence shown here is derived from an EMBL/GenBank/DDBJ whole genome shotgun (WGS) entry which is preliminary data.</text>
</comment>
<feature type="coiled-coil region" evidence="1">
    <location>
        <begin position="93"/>
        <end position="134"/>
    </location>
</feature>
<gene>
    <name evidence="2" type="ORF">FXV83_40090</name>
</gene>
<evidence type="ECO:0000256" key="1">
    <source>
        <dbReference type="SAM" id="Coils"/>
    </source>
</evidence>
<proteinExistence type="predicted"/>
<accession>A0A5S4YCV9</accession>
<dbReference type="Pfam" id="PF09903">
    <property type="entry name" value="DUF2130"/>
    <property type="match status" value="1"/>
</dbReference>
<evidence type="ECO:0000313" key="2">
    <source>
        <dbReference type="EMBL" id="TYO61085.1"/>
    </source>
</evidence>
<name>A0A5S4YCV9_9BRAD</name>
<organism evidence="2 3">
    <name type="scientific">Bradyrhizobium hipponense</name>
    <dbReference type="NCBI Taxonomy" id="2605638"/>
    <lineage>
        <taxon>Bacteria</taxon>
        <taxon>Pseudomonadati</taxon>
        <taxon>Pseudomonadota</taxon>
        <taxon>Alphaproteobacteria</taxon>
        <taxon>Hyphomicrobiales</taxon>
        <taxon>Nitrobacteraceae</taxon>
        <taxon>Bradyrhizobium</taxon>
    </lineage>
</organism>
<dbReference type="Proteomes" id="UP000324797">
    <property type="component" value="Unassembled WGS sequence"/>
</dbReference>
<dbReference type="AlphaFoldDB" id="A0A5S4YCV9"/>
<keyword evidence="3" id="KW-1185">Reference proteome</keyword>